<proteinExistence type="predicted"/>
<feature type="transmembrane region" description="Helical" evidence="1">
    <location>
        <begin position="75"/>
        <end position="96"/>
    </location>
</feature>
<accession>A0A2S9RPQ8</accession>
<gene>
    <name evidence="2" type="ORF">BV102_01813</name>
</gene>
<protein>
    <recommendedName>
        <fullName evidence="4">DNA gyrase subunit B</fullName>
    </recommendedName>
</protein>
<evidence type="ECO:0000256" key="1">
    <source>
        <dbReference type="SAM" id="Phobius"/>
    </source>
</evidence>
<feature type="transmembrane region" description="Helical" evidence="1">
    <location>
        <begin position="51"/>
        <end position="69"/>
    </location>
</feature>
<name>A0A2S9RPQ8_HAEIF</name>
<keyword evidence="1" id="KW-0472">Membrane</keyword>
<organism evidence="2 3">
    <name type="scientific">Haemophilus influenzae</name>
    <dbReference type="NCBI Taxonomy" id="727"/>
    <lineage>
        <taxon>Bacteria</taxon>
        <taxon>Pseudomonadati</taxon>
        <taxon>Pseudomonadota</taxon>
        <taxon>Gammaproteobacteria</taxon>
        <taxon>Pasteurellales</taxon>
        <taxon>Pasteurellaceae</taxon>
        <taxon>Haemophilus</taxon>
    </lineage>
</organism>
<feature type="transmembrane region" description="Helical" evidence="1">
    <location>
        <begin position="126"/>
        <end position="144"/>
    </location>
</feature>
<keyword evidence="1" id="KW-1133">Transmembrane helix</keyword>
<feature type="transmembrane region" description="Helical" evidence="1">
    <location>
        <begin position="26"/>
        <end position="44"/>
    </location>
</feature>
<evidence type="ECO:0000313" key="2">
    <source>
        <dbReference type="EMBL" id="PRJ60413.1"/>
    </source>
</evidence>
<evidence type="ECO:0000313" key="3">
    <source>
        <dbReference type="Proteomes" id="UP000238532"/>
    </source>
</evidence>
<dbReference type="Proteomes" id="UP000238532">
    <property type="component" value="Unassembled WGS sequence"/>
</dbReference>
<dbReference type="AlphaFoldDB" id="A0A2S9RPQ8"/>
<sequence length="177" mass="20444">MFKLSVNTLLTLLSIAYPLCILCQPQAKFLSYFAFGLSILWLFKSLQAVKFLRLFAIFMSMLLLLVGITRTFNLMYWYPVVINSVMLISFGGSLWAKQTFVERLARLQTPNLPFEAVTYTRKVTQIWCGVFILNIVMSSGLILFEQIELWAFYTGGVAYFIMGAVMLIEWIVRPKYK</sequence>
<evidence type="ECO:0008006" key="4">
    <source>
        <dbReference type="Google" id="ProtNLM"/>
    </source>
</evidence>
<keyword evidence="1" id="KW-0812">Transmembrane</keyword>
<dbReference type="EMBL" id="NEBY01000221">
    <property type="protein sequence ID" value="PRJ60413.1"/>
    <property type="molecule type" value="Genomic_DNA"/>
</dbReference>
<reference evidence="2 3" key="1">
    <citation type="submission" date="2017-04" db="EMBL/GenBank/DDBJ databases">
        <title>Haemophilus influenzae in COPD genome sequencing project.</title>
        <authorList>
            <person name="Murphy T.F."/>
            <person name="Kong Y."/>
            <person name="Nadendla S."/>
            <person name="Tettelin H."/>
            <person name="Pettigrew M."/>
        </authorList>
    </citation>
    <scope>NUCLEOTIDE SEQUENCE [LARGE SCALE GENOMIC DNA]</scope>
    <source>
        <strain evidence="2 3">56P127H1</strain>
    </source>
</reference>
<feature type="transmembrane region" description="Helical" evidence="1">
    <location>
        <begin position="150"/>
        <end position="172"/>
    </location>
</feature>
<dbReference type="RefSeq" id="WP_105878287.1">
    <property type="nucleotide sequence ID" value="NZ_CP135754.1"/>
</dbReference>
<comment type="caution">
    <text evidence="2">The sequence shown here is derived from an EMBL/GenBank/DDBJ whole genome shotgun (WGS) entry which is preliminary data.</text>
</comment>